<dbReference type="Gene3D" id="1.25.40.10">
    <property type="entry name" value="Tetratricopeptide repeat domain"/>
    <property type="match status" value="1"/>
</dbReference>
<dbReference type="PANTHER" id="PTHR13247:SF0">
    <property type="entry name" value="MITOCHONDRIAL FISSION 1 PROTEIN"/>
    <property type="match status" value="1"/>
</dbReference>
<sequence>MSERRPSVYEEPSSLPSMGPFFSKKTAKITTDAAETESALKPHDLEVLRRQYQREWPFVSTQTKFNYAWGLVKSRTRSEQQDGVKLLSEIYRESPERRRECLYYLALGLYKLGSYSDARRYNDLLLDKEPDNIQARHLQALIDHNVTRGIYSSLLSLLTSPPEGYFGMAIIGSLLALGGLVIGTWARRRK</sequence>
<proteinExistence type="inferred from homology"/>
<keyword evidence="7" id="KW-0496">Mitochondrion</keyword>
<dbReference type="GO" id="GO:0000266">
    <property type="term" value="P:mitochondrial fission"/>
    <property type="evidence" value="ECO:0007669"/>
    <property type="project" value="InterPro"/>
</dbReference>
<dbReference type="CDD" id="cd12212">
    <property type="entry name" value="Fis1"/>
    <property type="match status" value="1"/>
</dbReference>
<dbReference type="EMBL" id="CAKM01000264">
    <property type="protein sequence ID" value="CCJ30763.1"/>
    <property type="molecule type" value="Genomic_DNA"/>
</dbReference>
<dbReference type="SUPFAM" id="SSF48452">
    <property type="entry name" value="TPR-like"/>
    <property type="match status" value="1"/>
</dbReference>
<evidence type="ECO:0000256" key="9">
    <source>
        <dbReference type="SAM" id="MobiDB-lite"/>
    </source>
</evidence>
<dbReference type="InterPro" id="IPR011990">
    <property type="entry name" value="TPR-like_helical_dom_sf"/>
</dbReference>
<evidence type="ECO:0000256" key="4">
    <source>
        <dbReference type="ARBA" id="ARBA00022692"/>
    </source>
</evidence>
<dbReference type="VEuPathDB" id="FungiDB:PNEJI1_001242"/>
<dbReference type="PIRSF" id="PIRSF008835">
    <property type="entry name" value="TPR_repeat_11_Fis1"/>
    <property type="match status" value="1"/>
</dbReference>
<dbReference type="GO" id="GO:0016559">
    <property type="term" value="P:peroxisome fission"/>
    <property type="evidence" value="ECO:0007669"/>
    <property type="project" value="TreeGrafter"/>
</dbReference>
<feature type="region of interest" description="Disordered" evidence="9">
    <location>
        <begin position="1"/>
        <end position="22"/>
    </location>
</feature>
<reference evidence="11 12" key="1">
    <citation type="journal article" date="2012" name="MBio">
        <title>De novo assembly of the Pneumocystis jirovecii genome from a single bronchoalveolar lavage fluid specimen from a patient.</title>
        <authorList>
            <person name="Cisse O.H."/>
            <person name="Pagni M."/>
            <person name="Hauser P.M."/>
        </authorList>
    </citation>
    <scope>NUCLEOTIDE SEQUENCE [LARGE SCALE GENOMIC DNA]</scope>
    <source>
        <strain evidence="11 12">SE8</strain>
    </source>
</reference>
<dbReference type="InterPro" id="IPR016543">
    <property type="entry name" value="Fis1"/>
</dbReference>
<comment type="similarity">
    <text evidence="2">Belongs to the FIS1 family.</text>
</comment>
<keyword evidence="6 10" id="KW-1133">Transmembrane helix</keyword>
<gene>
    <name evidence="11" type="ORF">PNEJI1_001242</name>
</gene>
<dbReference type="PANTHER" id="PTHR13247">
    <property type="entry name" value="TETRATRICOPEPTIDE REPEAT PROTEIN 11 TPR REPEAT PROTEIN 11"/>
    <property type="match status" value="1"/>
</dbReference>
<evidence type="ECO:0000256" key="10">
    <source>
        <dbReference type="SAM" id="Phobius"/>
    </source>
</evidence>
<evidence type="ECO:0000256" key="3">
    <source>
        <dbReference type="ARBA" id="ARBA00014314"/>
    </source>
</evidence>
<protein>
    <recommendedName>
        <fullName evidence="3">Mitochondrial fission 1 protein</fullName>
    </recommendedName>
</protein>
<dbReference type="AlphaFoldDB" id="L0PEG8"/>
<evidence type="ECO:0000256" key="2">
    <source>
        <dbReference type="ARBA" id="ARBA00008937"/>
    </source>
</evidence>
<comment type="caution">
    <text evidence="11">The sequence shown here is derived from an EMBL/GenBank/DDBJ whole genome shotgun (WGS) entry which is preliminary data.</text>
</comment>
<feature type="transmembrane region" description="Helical" evidence="10">
    <location>
        <begin position="165"/>
        <end position="186"/>
    </location>
</feature>
<dbReference type="InterPro" id="IPR033745">
    <property type="entry name" value="Fis1_cytosol"/>
</dbReference>
<dbReference type="GO" id="GO:0005778">
    <property type="term" value="C:peroxisomal membrane"/>
    <property type="evidence" value="ECO:0007669"/>
    <property type="project" value="TreeGrafter"/>
</dbReference>
<dbReference type="STRING" id="1209962.L0PEG8"/>
<comment type="subcellular location">
    <subcellularLocation>
        <location evidence="1">Mitochondrion outer membrane</location>
        <topology evidence="1">Single-pass membrane protein</topology>
    </subcellularLocation>
</comment>
<evidence type="ECO:0000256" key="1">
    <source>
        <dbReference type="ARBA" id="ARBA00004572"/>
    </source>
</evidence>
<evidence type="ECO:0000313" key="12">
    <source>
        <dbReference type="Proteomes" id="UP000010422"/>
    </source>
</evidence>
<organism evidence="12">
    <name type="scientific">Pneumocystis jirovecii</name>
    <name type="common">Human pneumocystis pneumonia agent</name>
    <dbReference type="NCBI Taxonomy" id="42068"/>
    <lineage>
        <taxon>Eukaryota</taxon>
        <taxon>Fungi</taxon>
        <taxon>Dikarya</taxon>
        <taxon>Ascomycota</taxon>
        <taxon>Taphrinomycotina</taxon>
        <taxon>Pneumocystomycetes</taxon>
        <taxon>Pneumocystaceae</taxon>
        <taxon>Pneumocystis</taxon>
    </lineage>
</organism>
<dbReference type="Pfam" id="PF14853">
    <property type="entry name" value="Fis1_TPR_C"/>
    <property type="match status" value="1"/>
</dbReference>
<dbReference type="InParanoid" id="L0PEG8"/>
<evidence type="ECO:0000313" key="11">
    <source>
        <dbReference type="EMBL" id="CCJ30763.1"/>
    </source>
</evidence>
<dbReference type="GO" id="GO:0005741">
    <property type="term" value="C:mitochondrial outer membrane"/>
    <property type="evidence" value="ECO:0007669"/>
    <property type="project" value="UniProtKB-SubCell"/>
</dbReference>
<evidence type="ECO:0000256" key="5">
    <source>
        <dbReference type="ARBA" id="ARBA00022787"/>
    </source>
</evidence>
<dbReference type="GO" id="GO:0000422">
    <property type="term" value="P:autophagy of mitochondrion"/>
    <property type="evidence" value="ECO:0007669"/>
    <property type="project" value="TreeGrafter"/>
</dbReference>
<dbReference type="InterPro" id="IPR028061">
    <property type="entry name" value="Fis1_TPR_C"/>
</dbReference>
<dbReference type="InterPro" id="IPR028058">
    <property type="entry name" value="Fis1_TPR_N"/>
</dbReference>
<evidence type="ECO:0000256" key="8">
    <source>
        <dbReference type="ARBA" id="ARBA00023136"/>
    </source>
</evidence>
<name>L0PEG8_PNEJI</name>
<keyword evidence="8 10" id="KW-0472">Membrane</keyword>
<keyword evidence="4 10" id="KW-0812">Transmembrane</keyword>
<dbReference type="Proteomes" id="UP000010422">
    <property type="component" value="Unassembled WGS sequence"/>
</dbReference>
<evidence type="ECO:0000256" key="7">
    <source>
        <dbReference type="ARBA" id="ARBA00023128"/>
    </source>
</evidence>
<accession>L0PEG8</accession>
<dbReference type="Pfam" id="PF14852">
    <property type="entry name" value="Fis1_TPR_N"/>
    <property type="match status" value="1"/>
</dbReference>
<dbReference type="FunCoup" id="L0PEG8">
    <property type="interactions" value="160"/>
</dbReference>
<evidence type="ECO:0000256" key="6">
    <source>
        <dbReference type="ARBA" id="ARBA00022989"/>
    </source>
</evidence>
<keyword evidence="5" id="KW-1000">Mitochondrion outer membrane</keyword>